<reference evidence="3 4" key="1">
    <citation type="submission" date="2020-08" db="EMBL/GenBank/DDBJ databases">
        <title>Functional genomics of gut bacteria from endangered species of beetles.</title>
        <authorList>
            <person name="Carlos-Shanley C."/>
        </authorList>
    </citation>
    <scope>NUCLEOTIDE SEQUENCE [LARGE SCALE GENOMIC DNA]</scope>
    <source>
        <strain evidence="3 4">S00245</strain>
    </source>
</reference>
<evidence type="ECO:0000256" key="2">
    <source>
        <dbReference type="ARBA" id="ARBA00023002"/>
    </source>
</evidence>
<comment type="caution">
    <text evidence="3">The sequence shown here is derived from an EMBL/GenBank/DDBJ whole genome shotgun (WGS) entry which is preliminary data.</text>
</comment>
<organism evidence="3 4">
    <name type="scientific">Novosphingobium chloroacetimidivorans</name>
    <dbReference type="NCBI Taxonomy" id="1428314"/>
    <lineage>
        <taxon>Bacteria</taxon>
        <taxon>Pseudomonadati</taxon>
        <taxon>Pseudomonadota</taxon>
        <taxon>Alphaproteobacteria</taxon>
        <taxon>Sphingomonadales</taxon>
        <taxon>Sphingomonadaceae</taxon>
        <taxon>Novosphingobium</taxon>
    </lineage>
</organism>
<dbReference type="EC" id="1.14.12.10" evidence="3"/>
<keyword evidence="3" id="KW-0223">Dioxygenase</keyword>
<dbReference type="PANTHER" id="PTHR41534">
    <property type="entry name" value="BLR3401 PROTEIN"/>
    <property type="match status" value="1"/>
</dbReference>
<keyword evidence="2 3" id="KW-0560">Oxidoreductase</keyword>
<dbReference type="PANTHER" id="PTHR41534:SF1">
    <property type="entry name" value="BLR3401 PROTEIN"/>
    <property type="match status" value="1"/>
</dbReference>
<dbReference type="GO" id="GO:0019380">
    <property type="term" value="P:3-phenylpropionate catabolic process"/>
    <property type="evidence" value="ECO:0007669"/>
    <property type="project" value="TreeGrafter"/>
</dbReference>
<evidence type="ECO:0000256" key="1">
    <source>
        <dbReference type="ARBA" id="ARBA00009570"/>
    </source>
</evidence>
<protein>
    <submittedName>
        <fullName evidence="3">Benzoate/toluate 1,2-dioxygenase beta subunit</fullName>
        <ecNumber evidence="3">1.14.12.-</ecNumber>
        <ecNumber evidence="3">1.14.12.10</ecNumber>
    </submittedName>
</protein>
<dbReference type="Gene3D" id="3.10.450.50">
    <property type="match status" value="1"/>
</dbReference>
<accession>A0A7W7KD47</accession>
<dbReference type="Pfam" id="PF00866">
    <property type="entry name" value="Ring_hydroxyl_B"/>
    <property type="match status" value="1"/>
</dbReference>
<dbReference type="CDD" id="cd00667">
    <property type="entry name" value="ring_hydroxylating_dioxygenases_beta"/>
    <property type="match status" value="1"/>
</dbReference>
<dbReference type="GO" id="GO:0018623">
    <property type="term" value="F:benzoate 1,2-dioxygenase activity"/>
    <property type="evidence" value="ECO:0007669"/>
    <property type="project" value="UniProtKB-EC"/>
</dbReference>
<proteinExistence type="inferred from homology"/>
<sequence length="179" mass="20654">MIGITGTKQRNQTMSTIEQTLKLTRSEAEDLLFRQAEYLDSRDFNAWLDLFTDDGSYWIPHRPTDTDPETQMSFMFDDVPMMMARCERLLDPRTMGQLPPTRSSHVVSNVQVLGTNGDGELIVRSRFHVTQFRRDTLKFYAGAYTHHLVGSPDAVRIQRQRVDLIDCDGIHDTILQVYL</sequence>
<gene>
    <name evidence="3" type="ORF">HNO88_003653</name>
</gene>
<dbReference type="InterPro" id="IPR000391">
    <property type="entry name" value="Rng_hydr_dOase-bsu"/>
</dbReference>
<evidence type="ECO:0000313" key="4">
    <source>
        <dbReference type="Proteomes" id="UP000555448"/>
    </source>
</evidence>
<name>A0A7W7KD47_9SPHN</name>
<keyword evidence="4" id="KW-1185">Reference proteome</keyword>
<dbReference type="EC" id="1.14.12.-" evidence="3"/>
<dbReference type="AlphaFoldDB" id="A0A7W7KD47"/>
<dbReference type="SUPFAM" id="SSF54427">
    <property type="entry name" value="NTF2-like"/>
    <property type="match status" value="1"/>
</dbReference>
<comment type="similarity">
    <text evidence="1">Belongs to the bacterial ring-hydroxylating dioxygenase beta subunit family.</text>
</comment>
<dbReference type="RefSeq" id="WP_184248868.1">
    <property type="nucleotide sequence ID" value="NZ_JACHLR010000019.1"/>
</dbReference>
<dbReference type="InterPro" id="IPR032710">
    <property type="entry name" value="NTF2-like_dom_sf"/>
</dbReference>
<dbReference type="EMBL" id="JACHLR010000019">
    <property type="protein sequence ID" value="MBB4860310.1"/>
    <property type="molecule type" value="Genomic_DNA"/>
</dbReference>
<evidence type="ECO:0000313" key="3">
    <source>
        <dbReference type="EMBL" id="MBB4860310.1"/>
    </source>
</evidence>
<dbReference type="Proteomes" id="UP000555448">
    <property type="component" value="Unassembled WGS sequence"/>
</dbReference>